<name>A0A1L3I1V3_9RHOB</name>
<dbReference type="OrthoDB" id="8638122at2"/>
<dbReference type="STRING" id="1844006.PhaeoP97_00673"/>
<dbReference type="SMART" id="SM00895">
    <property type="entry name" value="FCD"/>
    <property type="match status" value="1"/>
</dbReference>
<keyword evidence="1" id="KW-0805">Transcription regulation</keyword>
<dbReference type="GO" id="GO:0003677">
    <property type="term" value="F:DNA binding"/>
    <property type="evidence" value="ECO:0007669"/>
    <property type="project" value="UniProtKB-KW"/>
</dbReference>
<proteinExistence type="predicted"/>
<protein>
    <submittedName>
        <fullName evidence="5">Transcriptional regulator, GntR family</fullName>
    </submittedName>
</protein>
<dbReference type="Pfam" id="PF00392">
    <property type="entry name" value="GntR"/>
    <property type="match status" value="1"/>
</dbReference>
<dbReference type="PANTHER" id="PTHR43537:SF20">
    <property type="entry name" value="HTH-TYPE TRANSCRIPTIONAL REPRESSOR GLAR"/>
    <property type="match status" value="1"/>
</dbReference>
<dbReference type="Gene3D" id="1.20.120.530">
    <property type="entry name" value="GntR ligand-binding domain-like"/>
    <property type="match status" value="1"/>
</dbReference>
<dbReference type="SMART" id="SM00345">
    <property type="entry name" value="HTH_GNTR"/>
    <property type="match status" value="1"/>
</dbReference>
<accession>A0A1L3I1V3</accession>
<dbReference type="PANTHER" id="PTHR43537">
    <property type="entry name" value="TRANSCRIPTIONAL REGULATOR, GNTR FAMILY"/>
    <property type="match status" value="1"/>
</dbReference>
<dbReference type="PROSITE" id="PS50949">
    <property type="entry name" value="HTH_GNTR"/>
    <property type="match status" value="1"/>
</dbReference>
<feature type="domain" description="HTH gntR-type" evidence="4">
    <location>
        <begin position="11"/>
        <end position="78"/>
    </location>
</feature>
<dbReference type="AlphaFoldDB" id="A0A1L3I1V3"/>
<dbReference type="InterPro" id="IPR036390">
    <property type="entry name" value="WH_DNA-bd_sf"/>
</dbReference>
<dbReference type="RefSeq" id="WP_072503868.1">
    <property type="nucleotide sequence ID" value="NZ_CP016364.1"/>
</dbReference>
<dbReference type="Pfam" id="PF07729">
    <property type="entry name" value="FCD"/>
    <property type="match status" value="1"/>
</dbReference>
<keyword evidence="6" id="KW-1185">Reference proteome</keyword>
<dbReference type="GO" id="GO:0003700">
    <property type="term" value="F:DNA-binding transcription factor activity"/>
    <property type="evidence" value="ECO:0007669"/>
    <property type="project" value="InterPro"/>
</dbReference>
<organism evidence="5 6">
    <name type="scientific">Phaeobacter porticola</name>
    <dbReference type="NCBI Taxonomy" id="1844006"/>
    <lineage>
        <taxon>Bacteria</taxon>
        <taxon>Pseudomonadati</taxon>
        <taxon>Pseudomonadota</taxon>
        <taxon>Alphaproteobacteria</taxon>
        <taxon>Rhodobacterales</taxon>
        <taxon>Roseobacteraceae</taxon>
        <taxon>Phaeobacter</taxon>
    </lineage>
</organism>
<dbReference type="SUPFAM" id="SSF46785">
    <property type="entry name" value="Winged helix' DNA-binding domain"/>
    <property type="match status" value="1"/>
</dbReference>
<dbReference type="InterPro" id="IPR000524">
    <property type="entry name" value="Tscrpt_reg_HTH_GntR"/>
</dbReference>
<dbReference type="EMBL" id="CP016364">
    <property type="protein sequence ID" value="APG46111.1"/>
    <property type="molecule type" value="Genomic_DNA"/>
</dbReference>
<gene>
    <name evidence="5" type="ORF">PhaeoP97_00673</name>
</gene>
<dbReference type="Proteomes" id="UP000183859">
    <property type="component" value="Chromosome"/>
</dbReference>
<evidence type="ECO:0000256" key="1">
    <source>
        <dbReference type="ARBA" id="ARBA00023015"/>
    </source>
</evidence>
<keyword evidence="2" id="KW-0238">DNA-binding</keyword>
<dbReference type="InterPro" id="IPR036388">
    <property type="entry name" value="WH-like_DNA-bd_sf"/>
</dbReference>
<keyword evidence="3" id="KW-0804">Transcription</keyword>
<evidence type="ECO:0000313" key="5">
    <source>
        <dbReference type="EMBL" id="APG46111.1"/>
    </source>
</evidence>
<dbReference type="KEGG" id="php:PhaeoP97_00673"/>
<dbReference type="InterPro" id="IPR011711">
    <property type="entry name" value="GntR_C"/>
</dbReference>
<dbReference type="SUPFAM" id="SSF48008">
    <property type="entry name" value="GntR ligand-binding domain-like"/>
    <property type="match status" value="1"/>
</dbReference>
<dbReference type="InterPro" id="IPR008920">
    <property type="entry name" value="TF_FadR/GntR_C"/>
</dbReference>
<sequence length="221" mass="24753">MFGRRPSAEDDTVVAVLAAALRRDISFGVLRPDQKLKIEALRQNYGGSNHSMRETLRMLSAEGLVEATAQRGFRVTSATEDDLRDILLMRLEIERLGLRMAMQQGDVPWEGRVMASHHALRHIEETVSQSVDDATALDWDIACRTFAATLVEAAHSPRLTGMQLKFYDQSRRFRLALLREGRLDFAIRARQQQALLEAVLARDTEAALTALEAYVTADLGC</sequence>
<dbReference type="Gene3D" id="1.10.10.10">
    <property type="entry name" value="Winged helix-like DNA-binding domain superfamily/Winged helix DNA-binding domain"/>
    <property type="match status" value="1"/>
</dbReference>
<evidence type="ECO:0000256" key="2">
    <source>
        <dbReference type="ARBA" id="ARBA00023125"/>
    </source>
</evidence>
<evidence type="ECO:0000256" key="3">
    <source>
        <dbReference type="ARBA" id="ARBA00023163"/>
    </source>
</evidence>
<evidence type="ECO:0000313" key="6">
    <source>
        <dbReference type="Proteomes" id="UP000183859"/>
    </source>
</evidence>
<reference evidence="6" key="1">
    <citation type="submission" date="2016-07" db="EMBL/GenBank/DDBJ databases">
        <title>Phaeobacter portensis sp. nov., a tropodithietic acid producing bacterium isolated from a German harbor.</title>
        <authorList>
            <person name="Freese H.M."/>
            <person name="Bunk B."/>
            <person name="Breider S."/>
            <person name="Brinkhoff T."/>
        </authorList>
    </citation>
    <scope>NUCLEOTIDE SEQUENCE [LARGE SCALE GENOMIC DNA]</scope>
    <source>
        <strain evidence="6">P97</strain>
    </source>
</reference>
<evidence type="ECO:0000259" key="4">
    <source>
        <dbReference type="PROSITE" id="PS50949"/>
    </source>
</evidence>